<feature type="region of interest" description="Disordered" evidence="2">
    <location>
        <begin position="57"/>
        <end position="120"/>
    </location>
</feature>
<evidence type="ECO:0000256" key="1">
    <source>
        <dbReference type="ARBA" id="ARBA00023242"/>
    </source>
</evidence>
<proteinExistence type="predicted"/>
<dbReference type="PANTHER" id="PTHR38791:SF5">
    <property type="entry name" value="TRANSCRIPTION FACTOR DBAG-RELATED"/>
    <property type="match status" value="1"/>
</dbReference>
<gene>
    <name evidence="4" type="ORF">FJTKL_10485</name>
</gene>
<reference evidence="4 5" key="1">
    <citation type="submission" date="2024-03" db="EMBL/GenBank/DDBJ databases">
        <title>A high-quality draft genome sequence of Diaporthe vaccinii, a causative agent of upright dieback and viscid rot disease in cranberry plants.</title>
        <authorList>
            <person name="Sarrasin M."/>
            <person name="Lang B.F."/>
            <person name="Burger G."/>
        </authorList>
    </citation>
    <scope>NUCLEOTIDE SEQUENCE [LARGE SCALE GENOMIC DNA]</scope>
    <source>
        <strain evidence="4 5">IS7</strain>
    </source>
</reference>
<dbReference type="EMBL" id="JBAWTH010000048">
    <property type="protein sequence ID" value="KAL2282637.1"/>
    <property type="molecule type" value="Genomic_DNA"/>
</dbReference>
<dbReference type="SMART" id="SM00066">
    <property type="entry name" value="GAL4"/>
    <property type="match status" value="1"/>
</dbReference>
<dbReference type="PROSITE" id="PS00463">
    <property type="entry name" value="ZN2_CY6_FUNGAL_1"/>
    <property type="match status" value="1"/>
</dbReference>
<dbReference type="CDD" id="cd00067">
    <property type="entry name" value="GAL4"/>
    <property type="match status" value="1"/>
</dbReference>
<feature type="compositionally biased region" description="Basic residues" evidence="2">
    <location>
        <begin position="57"/>
        <end position="69"/>
    </location>
</feature>
<dbReference type="InterPro" id="IPR001138">
    <property type="entry name" value="Zn2Cys6_DnaBD"/>
</dbReference>
<feature type="domain" description="Zn(2)-C6 fungal-type" evidence="3">
    <location>
        <begin position="10"/>
        <end position="38"/>
    </location>
</feature>
<dbReference type="InterPro" id="IPR021858">
    <property type="entry name" value="Fun_TF"/>
</dbReference>
<name>A0ABR4EJL7_9PEZI</name>
<dbReference type="PROSITE" id="PS50048">
    <property type="entry name" value="ZN2_CY6_FUNGAL_2"/>
    <property type="match status" value="1"/>
</dbReference>
<accession>A0ABR4EJL7</accession>
<dbReference type="Gene3D" id="4.10.240.10">
    <property type="entry name" value="Zn(2)-C6 fungal-type DNA-binding domain"/>
    <property type="match status" value="1"/>
</dbReference>
<organism evidence="4 5">
    <name type="scientific">Diaporthe vaccinii</name>
    <dbReference type="NCBI Taxonomy" id="105482"/>
    <lineage>
        <taxon>Eukaryota</taxon>
        <taxon>Fungi</taxon>
        <taxon>Dikarya</taxon>
        <taxon>Ascomycota</taxon>
        <taxon>Pezizomycotina</taxon>
        <taxon>Sordariomycetes</taxon>
        <taxon>Sordariomycetidae</taxon>
        <taxon>Diaporthales</taxon>
        <taxon>Diaporthaceae</taxon>
        <taxon>Diaporthe</taxon>
        <taxon>Diaporthe eres species complex</taxon>
    </lineage>
</organism>
<feature type="compositionally biased region" description="Low complexity" evidence="2">
    <location>
        <begin position="87"/>
        <end position="111"/>
    </location>
</feature>
<dbReference type="PANTHER" id="PTHR38791">
    <property type="entry name" value="ZN(II)2CYS6 TRANSCRIPTION FACTOR (EUROFUNG)-RELATED-RELATED"/>
    <property type="match status" value="1"/>
</dbReference>
<dbReference type="Proteomes" id="UP001600888">
    <property type="component" value="Unassembled WGS sequence"/>
</dbReference>
<evidence type="ECO:0000256" key="2">
    <source>
        <dbReference type="SAM" id="MobiDB-lite"/>
    </source>
</evidence>
<evidence type="ECO:0000313" key="5">
    <source>
        <dbReference type="Proteomes" id="UP001600888"/>
    </source>
</evidence>
<dbReference type="InterPro" id="IPR036864">
    <property type="entry name" value="Zn2-C6_fun-type_DNA-bd_sf"/>
</dbReference>
<comment type="caution">
    <text evidence="4">The sequence shown here is derived from an EMBL/GenBank/DDBJ whole genome shotgun (WGS) entry which is preliminary data.</text>
</comment>
<dbReference type="Pfam" id="PF11951">
    <property type="entry name" value="Fungal_trans_2"/>
    <property type="match status" value="1"/>
</dbReference>
<sequence length="666" mass="75162">MVYCGKPSKGCSNCRERKIRCDQREPGCGQCEKRQQQCPGYRNLVDLMFRDESSHVIKKANAKSRKRKTQSPDKTTTPSPTRPVPTPKTLTWSPPESSSSSSPRRLPVTPSISTSTAHKRELSVASQLQWSPVFKFDETDKQPLKEEPDILSPEDLFTPSYYHFSPSYQERGVNLFINRYISVSENFCHHKYDFLFDLWNPSTANEDSDSVLASVTAVGLVGVAQMTRSQTALDAARKSYGKALQLTNAALRDQAEAVKDTTMLSVLILGLFEMIGGSSARTTEAWQKHLNGAAALAKIRGMAQFRSRAGIRMFFMLTQNTMISCIQNELPMPKDLIDLRSQLGVMFKLNGREPGFEICSAMYKVLQLQYDIKQNIVTDLDEMLDKFTEAEDDFERVVTLFPDEWQYSKYRLTQRLRPGFFNNVCHSYPSLRVSTIWNGLRTCRMLIIETMLEELRDRFRRVPVAQVPERHQYEYQKAKFKLERIALAILASVPQHFGLVPLDGSAQGTFAPIPTADDAWPQIPDRGWDAELGEDGGSDSHNLDEEDNYCQSPSLNNAMQVKDVEASAKRFMLLSSVTNRLVWPLYLVGMSTASSDAMRAFVVERLHAIHNETGLAQAKDLAAVVASRKQSPEPSGRRPKACGSTNFNRWESQYAKGKQQTMVLPV</sequence>
<protein>
    <recommendedName>
        <fullName evidence="3">Zn(2)-C6 fungal-type domain-containing protein</fullName>
    </recommendedName>
</protein>
<evidence type="ECO:0000259" key="3">
    <source>
        <dbReference type="PROSITE" id="PS50048"/>
    </source>
</evidence>
<dbReference type="InterPro" id="IPR053175">
    <property type="entry name" value="DHMBA_Reg_Transcription_Factor"/>
</dbReference>
<dbReference type="SUPFAM" id="SSF57701">
    <property type="entry name" value="Zn2/Cys6 DNA-binding domain"/>
    <property type="match status" value="1"/>
</dbReference>
<keyword evidence="1" id="KW-0539">Nucleus</keyword>
<keyword evidence="5" id="KW-1185">Reference proteome</keyword>
<dbReference type="Pfam" id="PF00172">
    <property type="entry name" value="Zn_clus"/>
    <property type="match status" value="1"/>
</dbReference>
<evidence type="ECO:0000313" key="4">
    <source>
        <dbReference type="EMBL" id="KAL2282637.1"/>
    </source>
</evidence>